<evidence type="ECO:0000313" key="5">
    <source>
        <dbReference type="Proteomes" id="UP000006882"/>
    </source>
</evidence>
<evidence type="ECO:0000256" key="2">
    <source>
        <dbReference type="ARBA" id="ARBA00022483"/>
    </source>
</evidence>
<dbReference type="InterPro" id="IPR036322">
    <property type="entry name" value="WD40_repeat_dom_sf"/>
</dbReference>
<dbReference type="InterPro" id="IPR001680">
    <property type="entry name" value="WD40_rpt"/>
</dbReference>
<keyword evidence="5" id="KW-1185">Reference proteome</keyword>
<dbReference type="SMART" id="SM00320">
    <property type="entry name" value="WD40"/>
    <property type="match status" value="6"/>
</dbReference>
<dbReference type="STRING" id="3760.A0A251NWR4"/>
<dbReference type="FunFam" id="2.130.10.10:FF:000882">
    <property type="entry name" value="Syntaxin-binding protein 5"/>
    <property type="match status" value="1"/>
</dbReference>
<evidence type="ECO:0000256" key="1">
    <source>
        <dbReference type="ARBA" id="ARBA00008070"/>
    </source>
</evidence>
<name>A0A251NWR4_PRUPE</name>
<dbReference type="Gene3D" id="2.130.10.10">
    <property type="entry name" value="YVTN repeat-like/Quinoprotein amine dehydrogenase"/>
    <property type="match status" value="2"/>
</dbReference>
<feature type="region of interest" description="Disordered" evidence="3">
    <location>
        <begin position="735"/>
        <end position="780"/>
    </location>
</feature>
<evidence type="ECO:0000313" key="4">
    <source>
        <dbReference type="EMBL" id="ONI03741.1"/>
    </source>
</evidence>
<dbReference type="Proteomes" id="UP000006882">
    <property type="component" value="Chromosome G6"/>
</dbReference>
<proteinExistence type="inferred from homology"/>
<dbReference type="GO" id="GO:0045159">
    <property type="term" value="F:myosin II binding"/>
    <property type="evidence" value="ECO:0000318"/>
    <property type="project" value="GO_Central"/>
</dbReference>
<dbReference type="PANTHER" id="PTHR10241">
    <property type="entry name" value="LETHAL 2 GIANT LARVAE PROTEIN"/>
    <property type="match status" value="1"/>
</dbReference>
<sequence length="1208" mass="132617">MFAKRLLQKAIHQSQHNMSHGNLTSADLDLRVAVHYGIPSTASILAFDPIQRLLAIGTLDGRIKVIGGDGIEGLLISPKQLPYKYIEFLQNQGYLVSILNDNDIQVWNLESRCLVYCLEWESNITAFSVINGSNLMYVGDDYALVAVMKYDAEEGKLLQLPYHISANSLSETAGFPFPTDQPIVGVLPQPCSSGNRVLIAYQNGLVILWDVSEDQIVFVGGGKDLQLKDGVVKSTNEVNIDSPEETLEHQLGDKEISALCWASSNGSILAVGYIDGDILFWNTSSSASIKGQQALSPSNNVVKLRLSSAERRLPVIVLQWSKDYKSHNDCDGQLFIYGGDEIGSEEVLTVLTLEWSPGMGNLRCVGRTDLTLTGSFADMILLPSSGTTGGNHKADVFVLTNPGQLHFYDEASLSALVSQKERNLSISGLEFPVVIPTTNPTMMVAKLIRVPTGENLLKALSEISSVVNRGSIPNPSAGTKWPLTGGVPSQLSISKNNGIERVYLAGYSDGSVRIWNATYPLLSFICLVQGKEQGIKVAGSSAPVSRLDFCVFTLNLAVGNECGLVQIYNLKDSSDGTKFLFVTQTKSEVHNLPQGKGPQCRAVLSLINSPVQALQFVKHGGKLAVGFECGHVAVLDTSSLTVLFFLNDVSFSSSPTISMTWKELTNSQGHLKSPKHSETKTTVYPTEEVMFILTKDAHIHVIDGNTGNMIIPQSWHLKKESIAISMYVIDGRISASKVSDDNPPEEASKDSSTKNEPVPGSSPFVINSPETEQNSSSENPYSEERLLNSFILLCCVDSLRLYSTKSVIQGNNKPIRKVKHARPCIWTATFKKADRVSGLVLLFQTGEIEIRSLPDLELVKESSLMSILRWNCKANMDKTMSADDSHFTLANGYESAFVSMLAVENGFRIPESLPCLHDKVVAAAADAALSVSLNQKKKRGTAPGLLGIVKGLKGGKMVHTGDSAATPKSTFDHLEGMFWKSQQSGPSPHVDHQEVVELNIDDIEIDEPLSVASTSSSHDVKRGKLFKGNQKGKSYFKVGLVIQSPDLELPKKLELSTERLRMFLLWLLKQEISSWREEKNLRESAGALKICRMGQKTLHHWLMSLSRHWKVENGGIFRKFGFVCIVFEFPSPGLLVLSREGRFRTLLKHPKDEVIQLRTPSVACDPADIQEVVLLQCRELSCHCCLCCKVIYVARLQNIASRILILHS</sequence>
<dbReference type="EMBL" id="CM007656">
    <property type="protein sequence ID" value="ONI03741.1"/>
    <property type="molecule type" value="Genomic_DNA"/>
</dbReference>
<evidence type="ECO:0000256" key="3">
    <source>
        <dbReference type="SAM" id="MobiDB-lite"/>
    </source>
</evidence>
<dbReference type="GO" id="GO:0005737">
    <property type="term" value="C:cytoplasm"/>
    <property type="evidence" value="ECO:0000318"/>
    <property type="project" value="GO_Central"/>
</dbReference>
<keyword evidence="2" id="KW-0268">Exocytosis</keyword>
<dbReference type="eggNOG" id="KOG1983">
    <property type="taxonomic scope" value="Eukaryota"/>
</dbReference>
<dbReference type="AlphaFoldDB" id="A0A251NWR4"/>
<dbReference type="GO" id="GO:0019905">
    <property type="term" value="F:syntaxin binding"/>
    <property type="evidence" value="ECO:0000318"/>
    <property type="project" value="GO_Central"/>
</dbReference>
<protein>
    <recommendedName>
        <fullName evidence="6">Lethal giant larvae (Lgl)-like C-terminal domain-containing protein</fullName>
    </recommendedName>
</protein>
<reference evidence="4 5" key="1">
    <citation type="journal article" date="2013" name="Nat. Genet.">
        <title>The high-quality draft genome of peach (Prunus persica) identifies unique patterns of genetic diversity, domestication and genome evolution.</title>
        <authorList>
            <consortium name="International Peach Genome Initiative"/>
            <person name="Verde I."/>
            <person name="Abbott A.G."/>
            <person name="Scalabrin S."/>
            <person name="Jung S."/>
            <person name="Shu S."/>
            <person name="Marroni F."/>
            <person name="Zhebentyayeva T."/>
            <person name="Dettori M.T."/>
            <person name="Grimwood J."/>
            <person name="Cattonaro F."/>
            <person name="Zuccolo A."/>
            <person name="Rossini L."/>
            <person name="Jenkins J."/>
            <person name="Vendramin E."/>
            <person name="Meisel L.A."/>
            <person name="Decroocq V."/>
            <person name="Sosinski B."/>
            <person name="Prochnik S."/>
            <person name="Mitros T."/>
            <person name="Policriti A."/>
            <person name="Cipriani G."/>
            <person name="Dondini L."/>
            <person name="Ficklin S."/>
            <person name="Goodstein D.M."/>
            <person name="Xuan P."/>
            <person name="Del Fabbro C."/>
            <person name="Aramini V."/>
            <person name="Copetti D."/>
            <person name="Gonzalez S."/>
            <person name="Horner D.S."/>
            <person name="Falchi R."/>
            <person name="Lucas S."/>
            <person name="Mica E."/>
            <person name="Maldonado J."/>
            <person name="Lazzari B."/>
            <person name="Bielenberg D."/>
            <person name="Pirona R."/>
            <person name="Miculan M."/>
            <person name="Barakat A."/>
            <person name="Testolin R."/>
            <person name="Stella A."/>
            <person name="Tartarini S."/>
            <person name="Tonutti P."/>
            <person name="Arus P."/>
            <person name="Orellana A."/>
            <person name="Wells C."/>
            <person name="Main D."/>
            <person name="Vizzotto G."/>
            <person name="Silva H."/>
            <person name="Salamini F."/>
            <person name="Schmutz J."/>
            <person name="Morgante M."/>
            <person name="Rokhsar D.S."/>
        </authorList>
    </citation>
    <scope>NUCLEOTIDE SEQUENCE [LARGE SCALE GENOMIC DNA]</scope>
    <source>
        <strain evidence="5">cv. Nemared</strain>
    </source>
</reference>
<comment type="similarity">
    <text evidence="1">Belongs to the WD repeat L(2)GL family.</text>
</comment>
<feature type="compositionally biased region" description="Polar residues" evidence="3">
    <location>
        <begin position="764"/>
        <end position="780"/>
    </location>
</feature>
<dbReference type="Gramene" id="ONI03741">
    <property type="protein sequence ID" value="ONI03741"/>
    <property type="gene ID" value="PRUPE_6G279100"/>
</dbReference>
<dbReference type="GO" id="GO:0006893">
    <property type="term" value="P:Golgi to plasma membrane transport"/>
    <property type="evidence" value="ECO:0000318"/>
    <property type="project" value="GO_Central"/>
</dbReference>
<organism evidence="4 5">
    <name type="scientific">Prunus persica</name>
    <name type="common">Peach</name>
    <name type="synonym">Amygdalus persica</name>
    <dbReference type="NCBI Taxonomy" id="3760"/>
    <lineage>
        <taxon>Eukaryota</taxon>
        <taxon>Viridiplantae</taxon>
        <taxon>Streptophyta</taxon>
        <taxon>Embryophyta</taxon>
        <taxon>Tracheophyta</taxon>
        <taxon>Spermatophyta</taxon>
        <taxon>Magnoliopsida</taxon>
        <taxon>eudicotyledons</taxon>
        <taxon>Gunneridae</taxon>
        <taxon>Pentapetalae</taxon>
        <taxon>rosids</taxon>
        <taxon>fabids</taxon>
        <taxon>Rosales</taxon>
        <taxon>Rosaceae</taxon>
        <taxon>Amygdaloideae</taxon>
        <taxon>Amygdaleae</taxon>
        <taxon>Prunus</taxon>
    </lineage>
</organism>
<dbReference type="InterPro" id="IPR015943">
    <property type="entry name" value="WD40/YVTN_repeat-like_dom_sf"/>
</dbReference>
<dbReference type="GO" id="GO:0006887">
    <property type="term" value="P:exocytosis"/>
    <property type="evidence" value="ECO:0000318"/>
    <property type="project" value="GO_Central"/>
</dbReference>
<dbReference type="PANTHER" id="PTHR10241:SF25">
    <property type="entry name" value="TOMOSYN, ISOFORM C"/>
    <property type="match status" value="1"/>
</dbReference>
<dbReference type="SUPFAM" id="SSF50978">
    <property type="entry name" value="WD40 repeat-like"/>
    <property type="match status" value="2"/>
</dbReference>
<dbReference type="GO" id="GO:0005096">
    <property type="term" value="F:GTPase activator activity"/>
    <property type="evidence" value="ECO:0000318"/>
    <property type="project" value="GO_Central"/>
</dbReference>
<accession>A0A251NWR4</accession>
<dbReference type="GO" id="GO:0005886">
    <property type="term" value="C:plasma membrane"/>
    <property type="evidence" value="ECO:0000318"/>
    <property type="project" value="GO_Central"/>
</dbReference>
<gene>
    <name evidence="4" type="ORF">PRUPE_6G279100</name>
</gene>
<evidence type="ECO:0008006" key="6">
    <source>
        <dbReference type="Google" id="ProtNLM"/>
    </source>
</evidence>